<evidence type="ECO:0000313" key="5">
    <source>
        <dbReference type="EMBL" id="KAF6148892.1"/>
    </source>
</evidence>
<accession>A0A7J7M216</accession>
<dbReference type="AlphaFoldDB" id="A0A7J7M216"/>
<dbReference type="OrthoDB" id="1921494at2759"/>
<dbReference type="PANTHER" id="PTHR46215">
    <property type="entry name" value="DIRIGENT PROTEIN 24-RELATED"/>
    <property type="match status" value="1"/>
</dbReference>
<comment type="similarity">
    <text evidence="1 4">Belongs to the plant dirigent protein family.</text>
</comment>
<dbReference type="PANTHER" id="PTHR46215:SF5">
    <property type="entry name" value="DIRIGENT PROTEIN"/>
    <property type="match status" value="1"/>
</dbReference>
<dbReference type="InterPro" id="IPR004265">
    <property type="entry name" value="Dirigent"/>
</dbReference>
<evidence type="ECO:0000256" key="1">
    <source>
        <dbReference type="ARBA" id="ARBA00010746"/>
    </source>
</evidence>
<keyword evidence="3 4" id="KW-0964">Secreted</keyword>
<reference evidence="5 6" key="1">
    <citation type="journal article" date="2020" name="IScience">
        <title>Genome Sequencing of the Endangered Kingdonia uniflora (Circaeasteraceae, Ranunculales) Reveals Potential Mechanisms of Evolutionary Specialization.</title>
        <authorList>
            <person name="Sun Y."/>
            <person name="Deng T."/>
            <person name="Zhang A."/>
            <person name="Moore M.J."/>
            <person name="Landis J.B."/>
            <person name="Lin N."/>
            <person name="Zhang H."/>
            <person name="Zhang X."/>
            <person name="Huang J."/>
            <person name="Zhang X."/>
            <person name="Sun H."/>
            <person name="Wang H."/>
        </authorList>
    </citation>
    <scope>NUCLEOTIDE SEQUENCE [LARGE SCALE GENOMIC DNA]</scope>
    <source>
        <strain evidence="5">TB1705</strain>
        <tissue evidence="5">Leaf</tissue>
    </source>
</reference>
<evidence type="ECO:0000256" key="4">
    <source>
        <dbReference type="RuleBase" id="RU363099"/>
    </source>
</evidence>
<comment type="function">
    <text evidence="4">Dirigent proteins impart stereoselectivity on the phenoxy radical-coupling reaction, yielding optically active lignans from two molecules of coniferyl alcohol in the biosynthesis of lignans, flavonolignans, and alkaloids and thus plays a central role in plant secondary metabolism.</text>
</comment>
<dbReference type="Proteomes" id="UP000541444">
    <property type="component" value="Unassembled WGS sequence"/>
</dbReference>
<keyword evidence="4" id="KW-0052">Apoplast</keyword>
<evidence type="ECO:0000313" key="6">
    <source>
        <dbReference type="Proteomes" id="UP000541444"/>
    </source>
</evidence>
<dbReference type="GO" id="GO:0009699">
    <property type="term" value="P:phenylpropanoid biosynthetic process"/>
    <property type="evidence" value="ECO:0007669"/>
    <property type="project" value="UniProtKB-ARBA"/>
</dbReference>
<evidence type="ECO:0000256" key="3">
    <source>
        <dbReference type="ARBA" id="ARBA00022525"/>
    </source>
</evidence>
<gene>
    <name evidence="5" type="ORF">GIB67_014263</name>
</gene>
<dbReference type="GO" id="GO:0048046">
    <property type="term" value="C:apoplast"/>
    <property type="evidence" value="ECO:0007669"/>
    <property type="project" value="UniProtKB-SubCell"/>
</dbReference>
<dbReference type="Pfam" id="PF03018">
    <property type="entry name" value="Dirigent"/>
    <property type="match status" value="1"/>
</dbReference>
<comment type="caution">
    <text evidence="5">The sequence shown here is derived from an EMBL/GenBank/DDBJ whole genome shotgun (WGS) entry which is preliminary data.</text>
</comment>
<dbReference type="Gene3D" id="2.40.480.10">
    <property type="entry name" value="Allene oxide cyclase-like"/>
    <property type="match status" value="1"/>
</dbReference>
<dbReference type="EMBL" id="JACGCM010001825">
    <property type="protein sequence ID" value="KAF6148892.1"/>
    <property type="molecule type" value="Genomic_DNA"/>
</dbReference>
<sequence length="120" mass="12578">MGTNFLQGTMTVIDDELIKGHELGSGLVGKAQGFYVASSEDGSSQAMAFTAMFESGNFVDSLSFFGVHCSAVSESQIAIMGGTGKYVNAKGYTTVKTIPSTNGHTTDGVETLLQFTVYLA</sequence>
<comment type="subcellular location">
    <subcellularLocation>
        <location evidence="4">Secreted</location>
        <location evidence="4">Extracellular space</location>
        <location evidence="4">Apoplast</location>
    </subcellularLocation>
</comment>
<evidence type="ECO:0000256" key="2">
    <source>
        <dbReference type="ARBA" id="ARBA00011738"/>
    </source>
</evidence>
<proteinExistence type="inferred from homology"/>
<comment type="subunit">
    <text evidence="2 4">Homodimer.</text>
</comment>
<organism evidence="5 6">
    <name type="scientific">Kingdonia uniflora</name>
    <dbReference type="NCBI Taxonomy" id="39325"/>
    <lineage>
        <taxon>Eukaryota</taxon>
        <taxon>Viridiplantae</taxon>
        <taxon>Streptophyta</taxon>
        <taxon>Embryophyta</taxon>
        <taxon>Tracheophyta</taxon>
        <taxon>Spermatophyta</taxon>
        <taxon>Magnoliopsida</taxon>
        <taxon>Ranunculales</taxon>
        <taxon>Circaeasteraceae</taxon>
        <taxon>Kingdonia</taxon>
    </lineage>
</organism>
<keyword evidence="6" id="KW-1185">Reference proteome</keyword>
<name>A0A7J7M216_9MAGN</name>
<protein>
    <recommendedName>
        <fullName evidence="4">Dirigent protein</fullName>
    </recommendedName>
</protein>
<dbReference type="InterPro" id="IPR044859">
    <property type="entry name" value="Allene_oxi_cyc_Dirigent"/>
</dbReference>